<dbReference type="EMBL" id="GISG01010916">
    <property type="protein sequence ID" value="MBA4616313.1"/>
    <property type="molecule type" value="Transcribed_RNA"/>
</dbReference>
<reference evidence="2" key="2">
    <citation type="submission" date="2020-07" db="EMBL/GenBank/DDBJ databases">
        <authorList>
            <person name="Vera ALvarez R."/>
            <person name="Arias-Moreno D.M."/>
            <person name="Jimenez-Jacinto V."/>
            <person name="Jimenez-Bremont J.F."/>
            <person name="Swaminathan K."/>
            <person name="Moose S.P."/>
            <person name="Guerrero-Gonzalez M.L."/>
            <person name="Marino-Ramirez L."/>
            <person name="Landsman D."/>
            <person name="Rodriguez-Kessler M."/>
            <person name="Delgado-Sanchez P."/>
        </authorList>
    </citation>
    <scope>NUCLEOTIDE SEQUENCE</scope>
    <source>
        <tissue evidence="2">Cladode</tissue>
    </source>
</reference>
<feature type="region of interest" description="Disordered" evidence="1">
    <location>
        <begin position="1"/>
        <end position="35"/>
    </location>
</feature>
<accession>A0A7C8YEV7</accession>
<reference evidence="2" key="1">
    <citation type="journal article" date="2013" name="J. Plant Res.">
        <title>Effect of fungi and light on seed germination of three Opuntia species from semiarid lands of central Mexico.</title>
        <authorList>
            <person name="Delgado-Sanchez P."/>
            <person name="Jimenez-Bremont J.F."/>
            <person name="Guerrero-Gonzalez Mde L."/>
            <person name="Flores J."/>
        </authorList>
    </citation>
    <scope>NUCLEOTIDE SEQUENCE</scope>
    <source>
        <tissue evidence="2">Cladode</tissue>
    </source>
</reference>
<dbReference type="AlphaFoldDB" id="A0A7C8YEV7"/>
<name>A0A7C8YEV7_OPUST</name>
<proteinExistence type="predicted"/>
<protein>
    <submittedName>
        <fullName evidence="2">Uncharacterized protein</fullName>
    </submittedName>
</protein>
<feature type="region of interest" description="Disordered" evidence="1">
    <location>
        <begin position="93"/>
        <end position="126"/>
    </location>
</feature>
<evidence type="ECO:0000256" key="1">
    <source>
        <dbReference type="SAM" id="MobiDB-lite"/>
    </source>
</evidence>
<organism evidence="2">
    <name type="scientific">Opuntia streptacantha</name>
    <name type="common">Prickly pear cactus</name>
    <name type="synonym">Opuntia cardona</name>
    <dbReference type="NCBI Taxonomy" id="393608"/>
    <lineage>
        <taxon>Eukaryota</taxon>
        <taxon>Viridiplantae</taxon>
        <taxon>Streptophyta</taxon>
        <taxon>Embryophyta</taxon>
        <taxon>Tracheophyta</taxon>
        <taxon>Spermatophyta</taxon>
        <taxon>Magnoliopsida</taxon>
        <taxon>eudicotyledons</taxon>
        <taxon>Gunneridae</taxon>
        <taxon>Pentapetalae</taxon>
        <taxon>Caryophyllales</taxon>
        <taxon>Cactineae</taxon>
        <taxon>Cactaceae</taxon>
        <taxon>Opuntioideae</taxon>
        <taxon>Opuntia</taxon>
    </lineage>
</organism>
<sequence length="138" mass="15976">MDESWRMRMGVSAFRRRPSEKKPPELEPEDFNDVFGGPPKSVLARKLSADFTNAEWFYREIFRHPESPAPENFSGRRLPEFVIPEGREWARRKGKRTLKSRSTSWSAPSFDELSPYLPAAGSHEEDHEDVALFSFSSK</sequence>
<evidence type="ECO:0000313" key="2">
    <source>
        <dbReference type="EMBL" id="MBA4616313.1"/>
    </source>
</evidence>